<proteinExistence type="predicted"/>
<reference evidence="2 3" key="1">
    <citation type="submission" date="2016-10" db="EMBL/GenBank/DDBJ databases">
        <authorList>
            <person name="de Groot N.N."/>
        </authorList>
    </citation>
    <scope>NUCLEOTIDE SEQUENCE [LARGE SCALE GENOMIC DNA]</scope>
    <source>
        <strain evidence="2 3">DSM 23042</strain>
    </source>
</reference>
<feature type="region of interest" description="Disordered" evidence="1">
    <location>
        <begin position="195"/>
        <end position="216"/>
    </location>
</feature>
<accession>A0A1H9TCS8</accession>
<organism evidence="2 3">
    <name type="scientific">Tranquillimonas rosea</name>
    <dbReference type="NCBI Taxonomy" id="641238"/>
    <lineage>
        <taxon>Bacteria</taxon>
        <taxon>Pseudomonadati</taxon>
        <taxon>Pseudomonadota</taxon>
        <taxon>Alphaproteobacteria</taxon>
        <taxon>Rhodobacterales</taxon>
        <taxon>Roseobacteraceae</taxon>
        <taxon>Tranquillimonas</taxon>
    </lineage>
</organism>
<dbReference type="Proteomes" id="UP000198885">
    <property type="component" value="Unassembled WGS sequence"/>
</dbReference>
<keyword evidence="3" id="KW-1185">Reference proteome</keyword>
<dbReference type="EMBL" id="FOGU01000004">
    <property type="protein sequence ID" value="SER95055.1"/>
    <property type="molecule type" value="Genomic_DNA"/>
</dbReference>
<evidence type="ECO:0000313" key="3">
    <source>
        <dbReference type="Proteomes" id="UP000198885"/>
    </source>
</evidence>
<evidence type="ECO:0000256" key="1">
    <source>
        <dbReference type="SAM" id="MobiDB-lite"/>
    </source>
</evidence>
<name>A0A1H9TCS8_9RHOB</name>
<dbReference type="AlphaFoldDB" id="A0A1H9TCS8"/>
<protein>
    <submittedName>
        <fullName evidence="2">Phage tail tape measure protein, lambda family</fullName>
    </submittedName>
</protein>
<sequence>MTEPDEIDDLEVQLTSLEEAMGGARSVTAAFEAELGRMRGEIAGAGREVTALSRGLSRGLRRSFEDLVFDGASLSEALRCVAQSMADTAYRAAVKPVSRQLGGMLAEGVGALMPFADGAGFAQGRVRPFATGGVVSGPVAFPMRGGTGLMGEAGPEAILPLARGADGRLGVQAGGGGRPVQVVVNVATRDAESFRRSHSQIAAQMGRALSRGQRNR</sequence>
<dbReference type="OrthoDB" id="8448547at2"/>
<gene>
    <name evidence="2" type="ORF">SAMN04490244_104106</name>
</gene>
<evidence type="ECO:0000313" key="2">
    <source>
        <dbReference type="EMBL" id="SER95055.1"/>
    </source>
</evidence>
<dbReference type="STRING" id="641238.SAMN04490244_104106"/>
<dbReference type="RefSeq" id="WP_092691431.1">
    <property type="nucleotide sequence ID" value="NZ_FOGU01000004.1"/>
</dbReference>